<dbReference type="EMBL" id="KQ964248">
    <property type="protein sequence ID" value="KXJ93314.1"/>
    <property type="molecule type" value="Genomic_DNA"/>
</dbReference>
<proteinExistence type="inferred from homology"/>
<evidence type="ECO:0000256" key="1">
    <source>
        <dbReference type="ARBA" id="ARBA00022801"/>
    </source>
</evidence>
<dbReference type="PANTHER" id="PTHR10272:SF7">
    <property type="entry name" value="PHOSPHOLIPASE-RELATED"/>
    <property type="match status" value="1"/>
</dbReference>
<dbReference type="OrthoDB" id="2363873at2759"/>
<evidence type="ECO:0000313" key="8">
    <source>
        <dbReference type="Proteomes" id="UP000070501"/>
    </source>
</evidence>
<feature type="active site" description="Charge relay system" evidence="5">
    <location>
        <position position="420"/>
    </location>
</feature>
<evidence type="ECO:0000256" key="2">
    <source>
        <dbReference type="ARBA" id="ARBA00022963"/>
    </source>
</evidence>
<evidence type="ECO:0000313" key="7">
    <source>
        <dbReference type="EMBL" id="KXJ93314.1"/>
    </source>
</evidence>
<gene>
    <name evidence="7" type="ORF">Micbo1qcDRAFT_161307</name>
</gene>
<name>A0A136J844_9PEZI</name>
<evidence type="ECO:0000256" key="4">
    <source>
        <dbReference type="PIRNR" id="PIRNR018169"/>
    </source>
</evidence>
<dbReference type="STRING" id="196109.A0A136J844"/>
<dbReference type="InterPro" id="IPR016715">
    <property type="entry name" value="PAF_acetylhydro_eukaryote"/>
</dbReference>
<dbReference type="InParanoid" id="A0A136J844"/>
<dbReference type="AlphaFoldDB" id="A0A136J844"/>
<sequence>MPEKTSGSTAERLAAYLSRLNPVPGFADYTGPYRVGTVDIEIPVADLHSPAPAPANAADIDTVSCRVFYPAHPDAQGKRITWVPAPQRHTISSYIQFLGAGPALASAASWLPRHLHYTTIPVIKNAALLEPSTENKRWPTAIFSHGLGGNRNAYSQIVGALASHGVIVVCPEHRDGSSVVSFIRDPAAQPSRYFRSNTYRTIPYNRIPHDATDEIHALRDDQLRIRLWEMGLIHDAIMAIDGKIAFRNLNTSTPSLDQFAGKMHVQEPGSMIFAGHSFGSATTVQFLKSVYYAGRPELAEMREPLYEPSHDSAICKQITPKNVTILLDMWCFPLLSKTTKALHDLPLPVYADTPEAPGGNALLAIESQDFFKWKEHLHATARILSPDPSAPTVEPTAYERPQTRVKLAEPHFYYVQNSAHLNQSDFGLLFPMLTKKVFGAVEPERAIRLNLRAMLQVLRNNNISVGRTWVGDLVDGDMVDKLDAATNEKGPAPANDGVDDDKAIFSRDNNHGINVWSWIDIMGMGHYVKDEAKKEAEADGTSVASGDSAAEATEPAMASVIEPSVAAEEAGASVEKAAVKDSLQQATTQRGYNVSA</sequence>
<dbReference type="PIRSF" id="PIRSF018169">
    <property type="entry name" value="PAF_acetylhydrolase"/>
    <property type="match status" value="1"/>
</dbReference>
<reference evidence="8" key="1">
    <citation type="submission" date="2016-02" db="EMBL/GenBank/DDBJ databases">
        <title>Draft genome sequence of Microdochium bolleyi, a fungal endophyte of beachgrass.</title>
        <authorList>
            <consortium name="DOE Joint Genome Institute"/>
            <person name="David A.S."/>
            <person name="May G."/>
            <person name="Haridas S."/>
            <person name="Lim J."/>
            <person name="Wang M."/>
            <person name="Labutti K."/>
            <person name="Lipzen A."/>
            <person name="Barry K."/>
            <person name="Grigoriev I.V."/>
        </authorList>
    </citation>
    <scope>NUCLEOTIDE SEQUENCE [LARGE SCALE GENOMIC DNA]</scope>
    <source>
        <strain evidence="8">J235TASD1</strain>
    </source>
</reference>
<dbReference type="Gene3D" id="3.40.50.1820">
    <property type="entry name" value="alpha/beta hydrolase"/>
    <property type="match status" value="1"/>
</dbReference>
<feature type="region of interest" description="Disordered" evidence="6">
    <location>
        <begin position="538"/>
        <end position="572"/>
    </location>
</feature>
<dbReference type="PANTHER" id="PTHR10272">
    <property type="entry name" value="PLATELET-ACTIVATING FACTOR ACETYLHYDROLASE"/>
    <property type="match status" value="1"/>
</dbReference>
<keyword evidence="2 4" id="KW-0442">Lipid degradation</keyword>
<keyword evidence="8" id="KW-1185">Reference proteome</keyword>
<organism evidence="7 8">
    <name type="scientific">Microdochium bolleyi</name>
    <dbReference type="NCBI Taxonomy" id="196109"/>
    <lineage>
        <taxon>Eukaryota</taxon>
        <taxon>Fungi</taxon>
        <taxon>Dikarya</taxon>
        <taxon>Ascomycota</taxon>
        <taxon>Pezizomycotina</taxon>
        <taxon>Sordariomycetes</taxon>
        <taxon>Xylariomycetidae</taxon>
        <taxon>Xylariales</taxon>
        <taxon>Microdochiaceae</taxon>
        <taxon>Microdochium</taxon>
    </lineage>
</organism>
<evidence type="ECO:0000256" key="3">
    <source>
        <dbReference type="ARBA" id="ARBA00023098"/>
    </source>
</evidence>
<evidence type="ECO:0000256" key="6">
    <source>
        <dbReference type="SAM" id="MobiDB-lite"/>
    </source>
</evidence>
<dbReference type="Proteomes" id="UP000070501">
    <property type="component" value="Unassembled WGS sequence"/>
</dbReference>
<comment type="catalytic activity">
    <reaction evidence="4">
        <text>a 1-O-alkyl-2-acetyl-sn-glycero-3-phosphocholine + H2O = a 1-O-alkyl-sn-glycero-3-phosphocholine + acetate + H(+)</text>
        <dbReference type="Rhea" id="RHEA:17777"/>
        <dbReference type="ChEBI" id="CHEBI:15377"/>
        <dbReference type="ChEBI" id="CHEBI:15378"/>
        <dbReference type="ChEBI" id="CHEBI:30089"/>
        <dbReference type="ChEBI" id="CHEBI:30909"/>
        <dbReference type="ChEBI" id="CHEBI:36707"/>
        <dbReference type="EC" id="3.1.1.47"/>
    </reaction>
</comment>
<accession>A0A136J844</accession>
<keyword evidence="1 4" id="KW-0378">Hydrolase</keyword>
<dbReference type="GO" id="GO:0003847">
    <property type="term" value="F:1-alkyl-2-acetylglycerophosphocholine esterase activity"/>
    <property type="evidence" value="ECO:0007669"/>
    <property type="project" value="UniProtKB-UniRule"/>
</dbReference>
<feature type="active site" description="Charge relay system" evidence="5">
    <location>
        <position position="328"/>
    </location>
</feature>
<evidence type="ECO:0000256" key="5">
    <source>
        <dbReference type="PIRSR" id="PIRSR018169-1"/>
    </source>
</evidence>
<keyword evidence="3 4" id="KW-0443">Lipid metabolism</keyword>
<dbReference type="GO" id="GO:0016042">
    <property type="term" value="P:lipid catabolic process"/>
    <property type="evidence" value="ECO:0007669"/>
    <property type="project" value="UniProtKB-KW"/>
</dbReference>
<dbReference type="SUPFAM" id="SSF53474">
    <property type="entry name" value="alpha/beta-Hydrolases"/>
    <property type="match status" value="1"/>
</dbReference>
<feature type="active site" description="Nucleophile" evidence="5">
    <location>
        <position position="277"/>
    </location>
</feature>
<dbReference type="InterPro" id="IPR029058">
    <property type="entry name" value="AB_hydrolase_fold"/>
</dbReference>
<dbReference type="Pfam" id="PF03403">
    <property type="entry name" value="PAF-AH_p_II"/>
    <property type="match status" value="1"/>
</dbReference>
<comment type="similarity">
    <text evidence="4">Belongs to the serine esterase family.</text>
</comment>
<protein>
    <recommendedName>
        <fullName evidence="4">Putative phospholipase</fullName>
        <ecNumber evidence="4">3.1.1.47</ecNumber>
    </recommendedName>
</protein>
<dbReference type="EC" id="3.1.1.47" evidence="4"/>